<organism evidence="3 4">
    <name type="scientific">Draconibacterium sediminis</name>
    <dbReference type="NCBI Taxonomy" id="1544798"/>
    <lineage>
        <taxon>Bacteria</taxon>
        <taxon>Pseudomonadati</taxon>
        <taxon>Bacteroidota</taxon>
        <taxon>Bacteroidia</taxon>
        <taxon>Marinilabiliales</taxon>
        <taxon>Prolixibacteraceae</taxon>
        <taxon>Draconibacterium</taxon>
    </lineage>
</organism>
<dbReference type="SUPFAM" id="SSF69318">
    <property type="entry name" value="Integrin alpha N-terminal domain"/>
    <property type="match status" value="2"/>
</dbReference>
<dbReference type="InterPro" id="IPR013517">
    <property type="entry name" value="FG-GAP"/>
</dbReference>
<evidence type="ECO:0000313" key="4">
    <source>
        <dbReference type="Proteomes" id="UP000032544"/>
    </source>
</evidence>
<sequence length="643" mass="72484">MSTIKLYSLAVFLVFTYCTTAQHADDIRVKYNNPDLVVTLGTGLWGAPIPLDYNDDGLIDIIMSCPDTPYKGLYYYQNIGTAEKPLFDVSKRLSDRAFKNIQASYANGELHVFRQEIEFKDFKENIYSQPDTVKVDVLPASDFKKVRSNLWSYVDFDNDGDLDLINGIDDWFEYGWDNAYDDNGNWKNGPLRGFVYFIENQDGKYVNKGKIQAGGEPLETYGAPGANMADFDNDGKADLICGEFVDKLTWFKNIGSASEPSFSEGLVLKDTRGDTIRLHVQMITPTAIDFNKDGFVDLLVGDEDGSVAYLKNNGKIKNSAPVFEPLVYLKQKADNLKFGALSTPYSVDWDNDGDEDLICGNSAGNISFIENLGGGKNPKWNAPVLLKTNHKDIRILAGKNGSIQGPAEEKWGYMTLSVADWDNDGKKDIIANSIFGKVIWYKNTGDLLNLEGPYSVQVGWEGKPLKPEWNWWNPEPTELVTQWRTTPYAIDWNNDGLSDLVMLDHEGYLSFYERFKKDGQLWLKPGKRIFYLEDSGNKEELLRLTDGIGGRSGRRKLCFVDWNSDGRLDLIVNTNKGNAGYYENTRQKGDSAYFTDKGNISDIILSGHTTSPTPIDWDKDGQYDILLGAEDGHFYFLKNKTFK</sequence>
<feature type="chain" id="PRO_5002331142" evidence="2">
    <location>
        <begin position="24"/>
        <end position="643"/>
    </location>
</feature>
<comment type="caution">
    <text evidence="3">The sequence shown here is derived from an EMBL/GenBank/DDBJ whole genome shotgun (WGS) entry which is preliminary data.</text>
</comment>
<dbReference type="EMBL" id="JRHC01000001">
    <property type="protein sequence ID" value="KJF45718.1"/>
    <property type="molecule type" value="Genomic_DNA"/>
</dbReference>
<dbReference type="Proteomes" id="UP000032544">
    <property type="component" value="Unassembled WGS sequence"/>
</dbReference>
<dbReference type="STRING" id="1544798.LH29_10405"/>
<keyword evidence="4" id="KW-1185">Reference proteome</keyword>
<dbReference type="Gene3D" id="2.130.10.130">
    <property type="entry name" value="Integrin alpha, N-terminal"/>
    <property type="match status" value="2"/>
</dbReference>
<proteinExistence type="predicted"/>
<dbReference type="PATRIC" id="fig|1544798.3.peg.2092"/>
<protein>
    <submittedName>
        <fullName evidence="3">FG-GAP repeat protein</fullName>
    </submittedName>
</protein>
<dbReference type="InterPro" id="IPR028994">
    <property type="entry name" value="Integrin_alpha_N"/>
</dbReference>
<dbReference type="RefSeq" id="WP_045028281.1">
    <property type="nucleotide sequence ID" value="NZ_JRHC01000001.1"/>
</dbReference>
<evidence type="ECO:0000313" key="3">
    <source>
        <dbReference type="EMBL" id="KJF45718.1"/>
    </source>
</evidence>
<dbReference type="OrthoDB" id="9816120at2"/>
<evidence type="ECO:0000256" key="1">
    <source>
        <dbReference type="ARBA" id="ARBA00022729"/>
    </source>
</evidence>
<dbReference type="Pfam" id="PF13517">
    <property type="entry name" value="FG-GAP_3"/>
    <property type="match status" value="2"/>
</dbReference>
<reference evidence="3 4" key="1">
    <citation type="submission" date="2014-09" db="EMBL/GenBank/DDBJ databases">
        <title>Draft Genome Sequence of Draconibacterium sp. JN14CK-3.</title>
        <authorList>
            <person name="Dong C."/>
            <person name="Lai Q."/>
            <person name="Shao Z."/>
        </authorList>
    </citation>
    <scope>NUCLEOTIDE SEQUENCE [LARGE SCALE GENOMIC DNA]</scope>
    <source>
        <strain evidence="3 4">JN14CK-3</strain>
    </source>
</reference>
<accession>A0A0D8JIQ0</accession>
<dbReference type="AlphaFoldDB" id="A0A0D8JIQ0"/>
<dbReference type="PANTHER" id="PTHR44103:SF1">
    <property type="entry name" value="PROPROTEIN CONVERTASE P"/>
    <property type="match status" value="1"/>
</dbReference>
<gene>
    <name evidence="3" type="ORF">LH29_10405</name>
</gene>
<dbReference type="PANTHER" id="PTHR44103">
    <property type="entry name" value="PROPROTEIN CONVERTASE P"/>
    <property type="match status" value="1"/>
</dbReference>
<name>A0A0D8JIQ0_9BACT</name>
<evidence type="ECO:0000256" key="2">
    <source>
        <dbReference type="SAM" id="SignalP"/>
    </source>
</evidence>
<feature type="signal peptide" evidence="2">
    <location>
        <begin position="1"/>
        <end position="23"/>
    </location>
</feature>
<keyword evidence="1 2" id="KW-0732">Signal</keyword>